<keyword evidence="2" id="KW-1185">Reference proteome</keyword>
<dbReference type="EMBL" id="BAABBE010000025">
    <property type="protein sequence ID" value="GAA3671682.1"/>
    <property type="molecule type" value="Genomic_DNA"/>
</dbReference>
<protein>
    <submittedName>
        <fullName evidence="1">AMED_5909 family protein</fullName>
    </submittedName>
</protein>
<dbReference type="Proteomes" id="UP001500711">
    <property type="component" value="Unassembled WGS sequence"/>
</dbReference>
<gene>
    <name evidence="1" type="ORF">GCM10022267_68090</name>
</gene>
<evidence type="ECO:0000313" key="1">
    <source>
        <dbReference type="EMBL" id="GAA3671682.1"/>
    </source>
</evidence>
<accession>A0ABP7BYB3</accession>
<dbReference type="InterPro" id="IPR048152">
    <property type="entry name" value="AMED_5909-like"/>
</dbReference>
<comment type="caution">
    <text evidence="1">The sequence shown here is derived from an EMBL/GenBank/DDBJ whole genome shotgun (WGS) entry which is preliminary data.</text>
</comment>
<name>A0ABP7BYB3_9PSEU</name>
<evidence type="ECO:0000313" key="2">
    <source>
        <dbReference type="Proteomes" id="UP001500711"/>
    </source>
</evidence>
<sequence length="83" mass="9603">MTVVERREATWAQAQRIVSLAEAHEVLPRLMPRKGAAVADVKRFHEKSAEVYRRVAEMDRGHHHEALYWAEREAQKARELGGQ</sequence>
<reference evidence="2" key="1">
    <citation type="journal article" date="2019" name="Int. J. Syst. Evol. Microbiol.">
        <title>The Global Catalogue of Microorganisms (GCM) 10K type strain sequencing project: providing services to taxonomists for standard genome sequencing and annotation.</title>
        <authorList>
            <consortium name="The Broad Institute Genomics Platform"/>
            <consortium name="The Broad Institute Genome Sequencing Center for Infectious Disease"/>
            <person name="Wu L."/>
            <person name="Ma J."/>
        </authorList>
    </citation>
    <scope>NUCLEOTIDE SEQUENCE [LARGE SCALE GENOMIC DNA]</scope>
    <source>
        <strain evidence="2">JCM 17494</strain>
    </source>
</reference>
<proteinExistence type="predicted"/>
<organism evidence="1 2">
    <name type="scientific">Lentzea roselyniae</name>
    <dbReference type="NCBI Taxonomy" id="531940"/>
    <lineage>
        <taxon>Bacteria</taxon>
        <taxon>Bacillati</taxon>
        <taxon>Actinomycetota</taxon>
        <taxon>Actinomycetes</taxon>
        <taxon>Pseudonocardiales</taxon>
        <taxon>Pseudonocardiaceae</taxon>
        <taxon>Lentzea</taxon>
    </lineage>
</organism>
<dbReference type="NCBIfam" id="NF041510">
    <property type="entry name" value="AMED_5909_fam"/>
    <property type="match status" value="1"/>
</dbReference>